<gene>
    <name evidence="1" type="ORF">PMAYCL1PPCAC_28609</name>
</gene>
<keyword evidence="2" id="KW-1185">Reference proteome</keyword>
<organism evidence="1 2">
    <name type="scientific">Pristionchus mayeri</name>
    <dbReference type="NCBI Taxonomy" id="1317129"/>
    <lineage>
        <taxon>Eukaryota</taxon>
        <taxon>Metazoa</taxon>
        <taxon>Ecdysozoa</taxon>
        <taxon>Nematoda</taxon>
        <taxon>Chromadorea</taxon>
        <taxon>Rhabditida</taxon>
        <taxon>Rhabditina</taxon>
        <taxon>Diplogasteromorpha</taxon>
        <taxon>Diplogasteroidea</taxon>
        <taxon>Neodiplogasteridae</taxon>
        <taxon>Pristionchus</taxon>
    </lineage>
</organism>
<dbReference type="AlphaFoldDB" id="A0AAN5D8I6"/>
<feature type="non-terminal residue" evidence="1">
    <location>
        <position position="116"/>
    </location>
</feature>
<comment type="caution">
    <text evidence="1">The sequence shown here is derived from an EMBL/GenBank/DDBJ whole genome shotgun (WGS) entry which is preliminary data.</text>
</comment>
<evidence type="ECO:0000313" key="2">
    <source>
        <dbReference type="Proteomes" id="UP001328107"/>
    </source>
</evidence>
<name>A0AAN5D8I6_9BILA</name>
<accession>A0AAN5D8I6</accession>
<evidence type="ECO:0000313" key="1">
    <source>
        <dbReference type="EMBL" id="GMR58414.1"/>
    </source>
</evidence>
<reference evidence="2" key="1">
    <citation type="submission" date="2022-10" db="EMBL/GenBank/DDBJ databases">
        <title>Genome assembly of Pristionchus species.</title>
        <authorList>
            <person name="Yoshida K."/>
            <person name="Sommer R.J."/>
        </authorList>
    </citation>
    <scope>NUCLEOTIDE SEQUENCE [LARGE SCALE GENOMIC DNA]</scope>
    <source>
        <strain evidence="2">RS5460</strain>
    </source>
</reference>
<dbReference type="EMBL" id="BTRK01000006">
    <property type="protein sequence ID" value="GMR58414.1"/>
    <property type="molecule type" value="Genomic_DNA"/>
</dbReference>
<sequence>MSREEGAHSLIVVEWLKGVPLGHGSARSGDHIQPLFLTRARRVCADYYLKDPLIRSHSIVIGHRHMQMHLLHLLRADIEGEALVVVWIESLHLDRRLLLLQSLIRHHQIDLHVRIC</sequence>
<protein>
    <submittedName>
        <fullName evidence="1">Uncharacterized protein</fullName>
    </submittedName>
</protein>
<proteinExistence type="predicted"/>
<dbReference type="Proteomes" id="UP001328107">
    <property type="component" value="Unassembled WGS sequence"/>
</dbReference>